<dbReference type="Gene3D" id="3.30.1520.10">
    <property type="entry name" value="Phox-like domain"/>
    <property type="match status" value="1"/>
</dbReference>
<dbReference type="SUPFAM" id="SSF52047">
    <property type="entry name" value="RNI-like"/>
    <property type="match status" value="1"/>
</dbReference>
<dbReference type="SUPFAM" id="SSF64268">
    <property type="entry name" value="PX domain"/>
    <property type="match status" value="1"/>
</dbReference>
<dbReference type="PROSITE" id="PS50195">
    <property type="entry name" value="PX"/>
    <property type="match status" value="1"/>
</dbReference>
<keyword evidence="1" id="KW-0433">Leucine-rich repeat</keyword>
<dbReference type="InterPro" id="IPR001683">
    <property type="entry name" value="PX_dom"/>
</dbReference>
<evidence type="ECO:0000256" key="2">
    <source>
        <dbReference type="ARBA" id="ARBA00022737"/>
    </source>
</evidence>
<dbReference type="GO" id="GO:0035091">
    <property type="term" value="F:phosphatidylinositol binding"/>
    <property type="evidence" value="ECO:0007669"/>
    <property type="project" value="InterPro"/>
</dbReference>
<dbReference type="AlphaFoldDB" id="A0A8S9YA19"/>
<dbReference type="InterPro" id="IPR001611">
    <property type="entry name" value="Leu-rich_rpt"/>
</dbReference>
<evidence type="ECO:0000256" key="1">
    <source>
        <dbReference type="ARBA" id="ARBA00022614"/>
    </source>
</evidence>
<proteinExistence type="predicted"/>
<keyword evidence="2" id="KW-0677">Repeat</keyword>
<name>A0A8S9YA19_APOLU</name>
<organism evidence="4 5">
    <name type="scientific">Apolygus lucorum</name>
    <name type="common">Small green plant bug</name>
    <name type="synonym">Lygocoris lucorum</name>
    <dbReference type="NCBI Taxonomy" id="248454"/>
    <lineage>
        <taxon>Eukaryota</taxon>
        <taxon>Metazoa</taxon>
        <taxon>Ecdysozoa</taxon>
        <taxon>Arthropoda</taxon>
        <taxon>Hexapoda</taxon>
        <taxon>Insecta</taxon>
        <taxon>Pterygota</taxon>
        <taxon>Neoptera</taxon>
        <taxon>Paraneoptera</taxon>
        <taxon>Hemiptera</taxon>
        <taxon>Heteroptera</taxon>
        <taxon>Panheteroptera</taxon>
        <taxon>Cimicomorpha</taxon>
        <taxon>Miridae</taxon>
        <taxon>Mirini</taxon>
        <taxon>Apolygus</taxon>
    </lineage>
</organism>
<dbReference type="EMBL" id="WIXP02000001">
    <property type="protein sequence ID" value="KAF6216886.1"/>
    <property type="molecule type" value="Genomic_DNA"/>
</dbReference>
<accession>A0A8S9YA19</accession>
<keyword evidence="5" id="KW-1185">Reference proteome</keyword>
<dbReference type="FunFam" id="3.30.1520.10:FF:000020">
    <property type="entry name" value="nischarin isoform X1"/>
    <property type="match status" value="1"/>
</dbReference>
<reference evidence="4" key="1">
    <citation type="journal article" date="2021" name="Mol. Ecol. Resour.">
        <title>Apolygus lucorum genome provides insights into omnivorousness and mesophyll feeding.</title>
        <authorList>
            <person name="Liu Y."/>
            <person name="Liu H."/>
            <person name="Wang H."/>
            <person name="Huang T."/>
            <person name="Liu B."/>
            <person name="Yang B."/>
            <person name="Yin L."/>
            <person name="Li B."/>
            <person name="Zhang Y."/>
            <person name="Zhang S."/>
            <person name="Jiang F."/>
            <person name="Zhang X."/>
            <person name="Ren Y."/>
            <person name="Wang B."/>
            <person name="Wang S."/>
            <person name="Lu Y."/>
            <person name="Wu K."/>
            <person name="Fan W."/>
            <person name="Wang G."/>
        </authorList>
    </citation>
    <scope>NUCLEOTIDE SEQUENCE</scope>
    <source>
        <strain evidence="4">12Hb</strain>
    </source>
</reference>
<dbReference type="PANTHER" id="PTHR47194">
    <property type="entry name" value="SORTING NEXIN-29-RELATED"/>
    <property type="match status" value="1"/>
</dbReference>
<protein>
    <recommendedName>
        <fullName evidence="3">PX domain-containing protein</fullName>
    </recommendedName>
</protein>
<dbReference type="SMART" id="SM00312">
    <property type="entry name" value="PX"/>
    <property type="match status" value="1"/>
</dbReference>
<dbReference type="InterPro" id="IPR036871">
    <property type="entry name" value="PX_dom_sf"/>
</dbReference>
<comment type="caution">
    <text evidence="4">The sequence shown here is derived from an EMBL/GenBank/DDBJ whole genome shotgun (WGS) entry which is preliminary data.</text>
</comment>
<evidence type="ECO:0000313" key="4">
    <source>
        <dbReference type="EMBL" id="KAF6216886.1"/>
    </source>
</evidence>
<dbReference type="InterPro" id="IPR032675">
    <property type="entry name" value="LRR_dom_sf"/>
</dbReference>
<dbReference type="InterPro" id="IPR025875">
    <property type="entry name" value="Leu-rich_rpt_4"/>
</dbReference>
<dbReference type="Pfam" id="PF00787">
    <property type="entry name" value="PX"/>
    <property type="match status" value="1"/>
</dbReference>
<dbReference type="PANTHER" id="PTHR47194:SF3">
    <property type="entry name" value="SORTING NEXIN 29"/>
    <property type="match status" value="1"/>
</dbReference>
<dbReference type="Gene3D" id="3.80.10.10">
    <property type="entry name" value="Ribonuclease Inhibitor"/>
    <property type="match status" value="1"/>
</dbReference>
<sequence length="295" mass="33430">MICIPESHVSDGVVYYDILIQIGNVSWNVSRRYNEFSQLNTALIKEQGINKYLLPPKRFVGNANPEFVDQRRCQLELYLNTVFKLLVKTMPSELASFLEFEEHDIMFIIRKIPQKVSLCKQGTCPELRVLDIHALSTRLMLPCPPAEMSGYQHDFCSILESCGRLKALRVDGSEIANMGGHLPSMDFNPFKALRHLILHNVPPDFIANADALRNTLCGLSWLNSGIKSVEDALLCDSVHKNQYGQKTWSLKKVDLSNNDLKDINDAVTMIPNLTVLELSGNKIQLNWDWIIASQN</sequence>
<evidence type="ECO:0000313" key="5">
    <source>
        <dbReference type="Proteomes" id="UP000466442"/>
    </source>
</evidence>
<dbReference type="Pfam" id="PF12799">
    <property type="entry name" value="LRR_4"/>
    <property type="match status" value="1"/>
</dbReference>
<dbReference type="OrthoDB" id="430293at2759"/>
<feature type="domain" description="PX" evidence="3">
    <location>
        <begin position="1"/>
        <end position="105"/>
    </location>
</feature>
<dbReference type="Proteomes" id="UP000466442">
    <property type="component" value="Linkage Group LG1"/>
</dbReference>
<evidence type="ECO:0000259" key="3">
    <source>
        <dbReference type="PROSITE" id="PS50195"/>
    </source>
</evidence>
<gene>
    <name evidence="4" type="ORF">GE061_001236</name>
</gene>
<dbReference type="PROSITE" id="PS51450">
    <property type="entry name" value="LRR"/>
    <property type="match status" value="1"/>
</dbReference>